<dbReference type="Pfam" id="PF00550">
    <property type="entry name" value="PP-binding"/>
    <property type="match status" value="1"/>
</dbReference>
<reference evidence="5" key="1">
    <citation type="journal article" date="2019" name="Int. J. Syst. Evol. Microbiol.">
        <title>The Global Catalogue of Microorganisms (GCM) 10K type strain sequencing project: providing services to taxonomists for standard genome sequencing and annotation.</title>
        <authorList>
            <consortium name="The Broad Institute Genomics Platform"/>
            <consortium name="The Broad Institute Genome Sequencing Center for Infectious Disease"/>
            <person name="Wu L."/>
            <person name="Ma J."/>
        </authorList>
    </citation>
    <scope>NUCLEOTIDE SEQUENCE [LARGE SCALE GENOMIC DNA]</scope>
    <source>
        <strain evidence="5">JCM 16916</strain>
    </source>
</reference>
<dbReference type="PROSITE" id="PS00012">
    <property type="entry name" value="PHOSPHOPANTETHEINE"/>
    <property type="match status" value="1"/>
</dbReference>
<dbReference type="InterPro" id="IPR025110">
    <property type="entry name" value="AMP-bd_C"/>
</dbReference>
<evidence type="ECO:0000313" key="5">
    <source>
        <dbReference type="Proteomes" id="UP001501727"/>
    </source>
</evidence>
<dbReference type="Proteomes" id="UP001501727">
    <property type="component" value="Unassembled WGS sequence"/>
</dbReference>
<dbReference type="Pfam" id="PF00501">
    <property type="entry name" value="AMP-binding"/>
    <property type="match status" value="1"/>
</dbReference>
<accession>A0ABP7M842</accession>
<dbReference type="PROSITE" id="PS50075">
    <property type="entry name" value="CARRIER"/>
    <property type="match status" value="1"/>
</dbReference>
<protein>
    <recommendedName>
        <fullName evidence="3">Carrier domain-containing protein</fullName>
    </recommendedName>
</protein>
<feature type="domain" description="Carrier" evidence="3">
    <location>
        <begin position="530"/>
        <end position="607"/>
    </location>
</feature>
<proteinExistence type="predicted"/>
<sequence length="621" mass="66569">MPYGGSRASVFEQVAASAVPAMSPGPSLPDLIAEQVHRTPERIAVSDAAGDDSYAGLWKASGRIAAHLLAHGVVRGEMVGICVPRSREMAAVALGVLRAGAAYVPLDAAFPDRRLRTMLERAQIRRVVTLAGYALPAAITDHEAALIEIGGDVAPQDGESPALPAVHGDDLAYVLFTSGSTGEPKGVRILHRNLVNFMRSMRDSPGFGEDDVICAVTTWSFDIAALELYLPLMAGGRVHVASEAELGDPDATMSLVQRSGVTVLQTTPTLLRLLHDEGRAARLAGLKLLVGGEAMPRDLANEAVRHCSELWNMYGPTETTIWSTIERVQPGDGPVPLGRPIDNTRIHLLDKDGHPVADGERGEIWIGGDGVADGYLHRPDLTAERFCLDPFAGDGSRMYRTGDIGSLRDGVLHFHGRADDQVKLRGYRIELGDIEAAALEDARVRDAAAAVRDFGNGSQRLVLYVVPREGGGDPVEQLREHLREALPAYMRPNHIVVLDALPTTPNGKTDRKALPMPADRGAHAAPAAEQPGDARIAYLAALWCELLGLDEARADDNFFDLGGDSLLAINMIARVERDTGKRLNVLAIATDPLGILADMLPGEGVAKRRGWMARLRGLFGS</sequence>
<dbReference type="Gene3D" id="3.30.300.30">
    <property type="match status" value="1"/>
</dbReference>
<dbReference type="InterPro" id="IPR042099">
    <property type="entry name" value="ANL_N_sf"/>
</dbReference>
<dbReference type="InterPro" id="IPR020845">
    <property type="entry name" value="AMP-binding_CS"/>
</dbReference>
<name>A0ABP7M842_9GAMM</name>
<dbReference type="Gene3D" id="3.40.50.12780">
    <property type="entry name" value="N-terminal domain of ligase-like"/>
    <property type="match status" value="1"/>
</dbReference>
<keyword evidence="1" id="KW-0596">Phosphopantetheine</keyword>
<keyword evidence="2" id="KW-0597">Phosphoprotein</keyword>
<dbReference type="Gene3D" id="1.10.1200.10">
    <property type="entry name" value="ACP-like"/>
    <property type="match status" value="1"/>
</dbReference>
<comment type="caution">
    <text evidence="4">The sequence shown here is derived from an EMBL/GenBank/DDBJ whole genome shotgun (WGS) entry which is preliminary data.</text>
</comment>
<dbReference type="PANTHER" id="PTHR45527">
    <property type="entry name" value="NONRIBOSOMAL PEPTIDE SYNTHETASE"/>
    <property type="match status" value="1"/>
</dbReference>
<dbReference type="EMBL" id="BAAAZU010000003">
    <property type="protein sequence ID" value="GAA3914399.1"/>
    <property type="molecule type" value="Genomic_DNA"/>
</dbReference>
<evidence type="ECO:0000256" key="2">
    <source>
        <dbReference type="ARBA" id="ARBA00022553"/>
    </source>
</evidence>
<organism evidence="4 5">
    <name type="scientific">Luteimonas lutimaris</name>
    <dbReference type="NCBI Taxonomy" id="698645"/>
    <lineage>
        <taxon>Bacteria</taxon>
        <taxon>Pseudomonadati</taxon>
        <taxon>Pseudomonadota</taxon>
        <taxon>Gammaproteobacteria</taxon>
        <taxon>Lysobacterales</taxon>
        <taxon>Lysobacteraceae</taxon>
        <taxon>Luteimonas</taxon>
    </lineage>
</organism>
<dbReference type="SMART" id="SM00823">
    <property type="entry name" value="PKS_PP"/>
    <property type="match status" value="1"/>
</dbReference>
<dbReference type="InterPro" id="IPR009081">
    <property type="entry name" value="PP-bd_ACP"/>
</dbReference>
<dbReference type="NCBIfam" id="TIGR01733">
    <property type="entry name" value="AA-adenyl-dom"/>
    <property type="match status" value="1"/>
</dbReference>
<dbReference type="SUPFAM" id="SSF56801">
    <property type="entry name" value="Acetyl-CoA synthetase-like"/>
    <property type="match status" value="1"/>
</dbReference>
<evidence type="ECO:0000259" key="3">
    <source>
        <dbReference type="PROSITE" id="PS50075"/>
    </source>
</evidence>
<dbReference type="InterPro" id="IPR020806">
    <property type="entry name" value="PKS_PP-bd"/>
</dbReference>
<evidence type="ECO:0000313" key="4">
    <source>
        <dbReference type="EMBL" id="GAA3914399.1"/>
    </source>
</evidence>
<dbReference type="SUPFAM" id="SSF47336">
    <property type="entry name" value="ACP-like"/>
    <property type="match status" value="1"/>
</dbReference>
<dbReference type="PANTHER" id="PTHR45527:SF1">
    <property type="entry name" value="FATTY ACID SYNTHASE"/>
    <property type="match status" value="1"/>
</dbReference>
<dbReference type="Pfam" id="PF13193">
    <property type="entry name" value="AMP-binding_C"/>
    <property type="match status" value="1"/>
</dbReference>
<dbReference type="InterPro" id="IPR036736">
    <property type="entry name" value="ACP-like_sf"/>
</dbReference>
<evidence type="ECO:0000256" key="1">
    <source>
        <dbReference type="ARBA" id="ARBA00022450"/>
    </source>
</evidence>
<gene>
    <name evidence="4" type="ORF">GCM10022229_04230</name>
</gene>
<dbReference type="CDD" id="cd05930">
    <property type="entry name" value="A_NRPS"/>
    <property type="match status" value="1"/>
</dbReference>
<dbReference type="InterPro" id="IPR045851">
    <property type="entry name" value="AMP-bd_C_sf"/>
</dbReference>
<dbReference type="PROSITE" id="PS00455">
    <property type="entry name" value="AMP_BINDING"/>
    <property type="match status" value="1"/>
</dbReference>
<dbReference type="InterPro" id="IPR010071">
    <property type="entry name" value="AA_adenyl_dom"/>
</dbReference>
<keyword evidence="5" id="KW-1185">Reference proteome</keyword>
<dbReference type="InterPro" id="IPR000873">
    <property type="entry name" value="AMP-dep_synth/lig_dom"/>
</dbReference>
<dbReference type="InterPro" id="IPR006162">
    <property type="entry name" value="Ppantetheine_attach_site"/>
</dbReference>